<feature type="compositionally biased region" description="Basic and acidic residues" evidence="1">
    <location>
        <begin position="751"/>
        <end position="767"/>
    </location>
</feature>
<dbReference type="PROSITE" id="PS50222">
    <property type="entry name" value="EF_HAND_2"/>
    <property type="match status" value="1"/>
</dbReference>
<name>A0AA36NGV2_9DINO</name>
<keyword evidence="4" id="KW-1185">Reference proteome</keyword>
<feature type="region of interest" description="Disordered" evidence="1">
    <location>
        <begin position="329"/>
        <end position="348"/>
    </location>
</feature>
<feature type="region of interest" description="Disordered" evidence="1">
    <location>
        <begin position="76"/>
        <end position="98"/>
    </location>
</feature>
<evidence type="ECO:0000313" key="4">
    <source>
        <dbReference type="Proteomes" id="UP001178507"/>
    </source>
</evidence>
<dbReference type="GO" id="GO:0005509">
    <property type="term" value="F:calcium ion binding"/>
    <property type="evidence" value="ECO:0007669"/>
    <property type="project" value="InterPro"/>
</dbReference>
<reference evidence="3" key="1">
    <citation type="submission" date="2023-08" db="EMBL/GenBank/DDBJ databases">
        <authorList>
            <person name="Chen Y."/>
            <person name="Shah S."/>
            <person name="Dougan E. K."/>
            <person name="Thang M."/>
            <person name="Chan C."/>
        </authorList>
    </citation>
    <scope>NUCLEOTIDE SEQUENCE</scope>
</reference>
<dbReference type="InterPro" id="IPR018247">
    <property type="entry name" value="EF_Hand_1_Ca_BS"/>
</dbReference>
<feature type="compositionally biased region" description="Polar residues" evidence="1">
    <location>
        <begin position="332"/>
        <end position="342"/>
    </location>
</feature>
<protein>
    <recommendedName>
        <fullName evidence="2">EF-hand domain-containing protein</fullName>
    </recommendedName>
</protein>
<evidence type="ECO:0000313" key="3">
    <source>
        <dbReference type="EMBL" id="CAJ1406069.1"/>
    </source>
</evidence>
<dbReference type="EMBL" id="CAUJNA010003616">
    <property type="protein sequence ID" value="CAJ1406069.1"/>
    <property type="molecule type" value="Genomic_DNA"/>
</dbReference>
<dbReference type="InterPro" id="IPR002048">
    <property type="entry name" value="EF_hand_dom"/>
</dbReference>
<accession>A0AA36NGV2</accession>
<feature type="compositionally biased region" description="Low complexity" evidence="1">
    <location>
        <begin position="83"/>
        <end position="92"/>
    </location>
</feature>
<sequence length="796" mass="86230">MGRKKSRRKSRRKPRRSRRKTRRQRLQQAMGPLSNQKVLTALVQASFEDLDSNRDGVITREEFDAFVAKVKAGLEAADSSGQSAEEAPPASSSEERLRQNAAATLLKAAEDGTLEAVLSKKELPASSSEAPHQRLRQHAASTLLNAAEDGTLEAVLSKKALPASSSEAPHQRLRQHAAATLLKASEDGTLAAVLSKKQQVQMDPRLQAECEHAVSGRLVNTIVADTMPRPSLSGGTSPMVSSAQTEIGVNVINTAQWRKVKAELEAKMETAALNNWVKTQLQSTFEQAAQEGSVATMEHSDGSRRSTPPEAAWLQGRVHASLLEAMKEDSVAQLSQSTSREQTPPEAKADRWLKDQLHVTLEEALREGSVATVEMETARESVPAVASEEWLLQSFQQAAKEGSVATIDQSDARSVTPPEAAWLQSRVHSGVVEASKEESVAVLSQAESRGQTPPEAKPEWLKEQLNATMQQLQVTMEQAMREGSVITMEVDSARAARPAAQDSWHFRPSVGTWYGLQPVQEGASTRVEEVDPQHQAAEQHVVDQLVETIIKDTMPSQSQMEADAALREQVRLTMDKAIKADSVATAELETSSVAPALPAKEDAALREQVQLAMDKAVKADSVVTMDLETSSAGQAASNLLQFPTQAPEGSVATAVHSDGSKNANPEAGEVREQLHLTMEKAIKADSVAEVEVESTVANPPAASWLQTTFQEAVKGSSEATMDQHSDGTPEGKAAAQEAREAQEAEEDPETVQERVQEVLEENSRLRSENEALRVELEHLLAMTVTPEVTPPTTCTR</sequence>
<gene>
    <name evidence="3" type="ORF">EVOR1521_LOCUS28125</name>
</gene>
<feature type="compositionally biased region" description="Basic residues" evidence="1">
    <location>
        <begin position="1"/>
        <end position="25"/>
    </location>
</feature>
<dbReference type="Proteomes" id="UP001178507">
    <property type="component" value="Unassembled WGS sequence"/>
</dbReference>
<feature type="region of interest" description="Disordered" evidence="1">
    <location>
        <begin position="1"/>
        <end position="34"/>
    </location>
</feature>
<evidence type="ECO:0000259" key="2">
    <source>
        <dbReference type="PROSITE" id="PS50222"/>
    </source>
</evidence>
<dbReference type="Gene3D" id="1.10.238.10">
    <property type="entry name" value="EF-hand"/>
    <property type="match status" value="1"/>
</dbReference>
<dbReference type="AlphaFoldDB" id="A0AA36NGV2"/>
<organism evidence="3 4">
    <name type="scientific">Effrenium voratum</name>
    <dbReference type="NCBI Taxonomy" id="2562239"/>
    <lineage>
        <taxon>Eukaryota</taxon>
        <taxon>Sar</taxon>
        <taxon>Alveolata</taxon>
        <taxon>Dinophyceae</taxon>
        <taxon>Suessiales</taxon>
        <taxon>Symbiodiniaceae</taxon>
        <taxon>Effrenium</taxon>
    </lineage>
</organism>
<comment type="caution">
    <text evidence="3">The sequence shown here is derived from an EMBL/GenBank/DDBJ whole genome shotgun (WGS) entry which is preliminary data.</text>
</comment>
<feature type="region of interest" description="Disordered" evidence="1">
    <location>
        <begin position="716"/>
        <end position="767"/>
    </location>
</feature>
<feature type="domain" description="EF-hand" evidence="2">
    <location>
        <begin position="38"/>
        <end position="73"/>
    </location>
</feature>
<proteinExistence type="predicted"/>
<dbReference type="SMART" id="SM00054">
    <property type="entry name" value="EFh"/>
    <property type="match status" value="1"/>
</dbReference>
<dbReference type="PROSITE" id="PS00018">
    <property type="entry name" value="EF_HAND_1"/>
    <property type="match status" value="1"/>
</dbReference>
<evidence type="ECO:0000256" key="1">
    <source>
        <dbReference type="SAM" id="MobiDB-lite"/>
    </source>
</evidence>